<evidence type="ECO:0000256" key="2">
    <source>
        <dbReference type="ARBA" id="ARBA00005312"/>
    </source>
</evidence>
<evidence type="ECO:0000256" key="12">
    <source>
        <dbReference type="ARBA" id="ARBA00047904"/>
    </source>
</evidence>
<dbReference type="GO" id="GO:0006422">
    <property type="term" value="P:aspartyl-tRNA aminoacylation"/>
    <property type="evidence" value="ECO:0007669"/>
    <property type="project" value="InterPro"/>
</dbReference>
<keyword evidence="10" id="KW-0030">Aminoacyl-tRNA synthetase</keyword>
<dbReference type="GO" id="GO:0005524">
    <property type="term" value="F:ATP binding"/>
    <property type="evidence" value="ECO:0007669"/>
    <property type="project" value="UniProtKB-KW"/>
</dbReference>
<keyword evidence="8" id="KW-0067">ATP-binding</keyword>
<dbReference type="HAMAP" id="MF_02075">
    <property type="entry name" value="Asp_tRNA_synth_type2"/>
    <property type="match status" value="1"/>
</dbReference>
<comment type="catalytic activity">
    <reaction evidence="12">
        <text>tRNA(Asp) + L-aspartate + ATP = L-aspartyl-tRNA(Asp) + AMP + diphosphate</text>
        <dbReference type="Rhea" id="RHEA:19649"/>
        <dbReference type="Rhea" id="RHEA-COMP:9660"/>
        <dbReference type="Rhea" id="RHEA-COMP:9678"/>
        <dbReference type="ChEBI" id="CHEBI:29991"/>
        <dbReference type="ChEBI" id="CHEBI:30616"/>
        <dbReference type="ChEBI" id="CHEBI:33019"/>
        <dbReference type="ChEBI" id="CHEBI:78442"/>
        <dbReference type="ChEBI" id="CHEBI:78516"/>
        <dbReference type="ChEBI" id="CHEBI:456215"/>
        <dbReference type="EC" id="6.1.1.12"/>
    </reaction>
</comment>
<sequence>MTIVSTGEPLRSFDAIRLAESLVFLSSQPQEQQSEGSDHRGSAYLEVLIFSDLKDPSCLKLKMAAEPALPVVAERSSKSTEKHQRNLSINMSIKTALTKLKETARPSSDSEHSPTRKSLASFFLDKDIASSSDDLYSDDSEGMSKNEQKRRARKQKRESGTRLSGEVREHSETRRKEREEQAAREETGEIKAHYGDLPLMQSRERPRENLLKFDNITVDLVGQEVMFRARVHHVRRMSSKLVFIVFRQQIITFQGVLAEKAGQVSTFMIQWAEHIRVGSIVKVKGKLSKSLVPVVGCTIHDVELDIEKLHVIVRREEPVPFSVYEAELTTREEHTHDGRRNHILDKTRLSNRILDLRTDASQSIFRIQSAVSNLFHSALDSQGFIEIHTPKLQGSATESGASVFEVSYFSRAAFLAQSPQLAKQMAIASDFERVYEIGAVFRAENSNTHRHLTEYTGLDIEMAIDEHYHEALEVIDSVLKEIFKGIYVRYRREVDIIKHQFPHEDLVWLDKTPVILFSDGIKLLNDSGWRRDGEELPTNEDLGTRDEMRLGELIKEKFHTDYYILDKYPRVARPFYAMEDPENPEFTNSFDIFVRGQEIVSGGQRIHDEKILEKRMRDAGIDPLTMEDYLEGFRWGAPPHAGAGIGLERLVMLILKLGNIRLASMFHRDPKSFPTIPVPSILPYPDSSTIDPPWEREENKHQNNTDLHREFQPLEELIANYGDATSTSWPDPKYKIWRDHSTGAAVAYVPSSHGFAIIPGNPLSDPSQYHKVAVRFLRWLKSETHMKPIWILCSLPLEEVLGDKLGWRTLSCIGEARIDPSRNQAAADVDISKKIRHAEREGVKLLTIPTDKQLPEDLTSKIDARIADWRAHRKGPQIYLSEIKPWRDTRNYQYYYAVDKEGTICAFVALARLAGNSMQIKYSLDFPGSPSGAIESLITHAIQSVAKSGIKSLTFGAGASNHLTQGHNMSGAKAKLLQSTYDTLVKQFGLNRKTEFRVKLGAYEEPLYIAYPRNGMGSRGIRAILNFLED</sequence>
<dbReference type="FunFam" id="2.40.50.140:FF:000132">
    <property type="entry name" value="Aspartyl-tRNA synthetase, cytoplasmic"/>
    <property type="match status" value="1"/>
</dbReference>
<dbReference type="InterPro" id="IPR004523">
    <property type="entry name" value="Asp-tRNA_synthase_2"/>
</dbReference>
<dbReference type="GO" id="GO:0017101">
    <property type="term" value="C:aminoacyl-tRNA synthetase multienzyme complex"/>
    <property type="evidence" value="ECO:0007669"/>
    <property type="project" value="TreeGrafter"/>
</dbReference>
<feature type="region of interest" description="Disordered" evidence="13">
    <location>
        <begin position="132"/>
        <end position="188"/>
    </location>
</feature>
<keyword evidence="5" id="KW-0963">Cytoplasm</keyword>
<feature type="compositionally biased region" description="Basic and acidic residues" evidence="13">
    <location>
        <begin position="75"/>
        <end position="84"/>
    </location>
</feature>
<gene>
    <name evidence="15" type="ORF">ACO22_02359</name>
</gene>
<evidence type="ECO:0000256" key="1">
    <source>
        <dbReference type="ARBA" id="ARBA00004496"/>
    </source>
</evidence>
<evidence type="ECO:0000256" key="9">
    <source>
        <dbReference type="ARBA" id="ARBA00022917"/>
    </source>
</evidence>
<proteinExistence type="inferred from homology"/>
<dbReference type="CDD" id="cd04320">
    <property type="entry name" value="AspRS_cyto_N"/>
    <property type="match status" value="1"/>
</dbReference>
<protein>
    <recommendedName>
        <fullName evidence="4">Aspartate--tRNA ligase, cytoplasmic</fullName>
        <ecNumber evidence="3">6.1.1.12</ecNumber>
    </recommendedName>
    <alternativeName>
        <fullName evidence="11">Aspartyl-tRNA synthetase</fullName>
    </alternativeName>
</protein>
<dbReference type="PROSITE" id="PS50862">
    <property type="entry name" value="AA_TRNA_LIGASE_II"/>
    <property type="match status" value="1"/>
</dbReference>
<comment type="subcellular location">
    <subcellularLocation>
        <location evidence="1">Cytoplasm</location>
    </subcellularLocation>
</comment>
<evidence type="ECO:0000313" key="16">
    <source>
        <dbReference type="Proteomes" id="UP000242814"/>
    </source>
</evidence>
<evidence type="ECO:0000256" key="7">
    <source>
        <dbReference type="ARBA" id="ARBA00022741"/>
    </source>
</evidence>
<dbReference type="InterPro" id="IPR004364">
    <property type="entry name" value="Aa-tRNA-synt_II"/>
</dbReference>
<dbReference type="Proteomes" id="UP000242814">
    <property type="component" value="Unassembled WGS sequence"/>
</dbReference>
<organism evidence="15 16">
    <name type="scientific">Paracoccidioides brasiliensis</name>
    <dbReference type="NCBI Taxonomy" id="121759"/>
    <lineage>
        <taxon>Eukaryota</taxon>
        <taxon>Fungi</taxon>
        <taxon>Dikarya</taxon>
        <taxon>Ascomycota</taxon>
        <taxon>Pezizomycotina</taxon>
        <taxon>Eurotiomycetes</taxon>
        <taxon>Eurotiomycetidae</taxon>
        <taxon>Onygenales</taxon>
        <taxon>Ajellomycetaceae</taxon>
        <taxon>Paracoccidioides</taxon>
    </lineage>
</organism>
<evidence type="ECO:0000256" key="11">
    <source>
        <dbReference type="ARBA" id="ARBA00033155"/>
    </source>
</evidence>
<dbReference type="AlphaFoldDB" id="A0A1D2JIZ9"/>
<reference evidence="15 16" key="1">
    <citation type="submission" date="2016-06" db="EMBL/GenBank/DDBJ databases">
        <authorList>
            <person name="Kjaerup R.B."/>
            <person name="Dalgaard T.S."/>
            <person name="Juul-Madsen H.R."/>
        </authorList>
    </citation>
    <scope>NUCLEOTIDE SEQUENCE [LARGE SCALE GENOMIC DNA]</scope>
    <source>
        <strain evidence="15 16">Pb300</strain>
    </source>
</reference>
<accession>A0A1D2JIZ9</accession>
<dbReference type="FunFam" id="3.30.930.10:FF:000013">
    <property type="entry name" value="Aspartate--tRNA ligase, cytoplasmic"/>
    <property type="match status" value="1"/>
</dbReference>
<dbReference type="InterPro" id="IPR012340">
    <property type="entry name" value="NA-bd_OB-fold"/>
</dbReference>
<dbReference type="VEuPathDB" id="FungiDB:PABG_06235"/>
<dbReference type="GO" id="GO:0003723">
    <property type="term" value="F:RNA binding"/>
    <property type="evidence" value="ECO:0007669"/>
    <property type="project" value="TreeGrafter"/>
</dbReference>
<dbReference type="InterPro" id="IPR006195">
    <property type="entry name" value="aa-tRNA-synth_II"/>
</dbReference>
<evidence type="ECO:0000313" key="15">
    <source>
        <dbReference type="EMBL" id="ODH38408.1"/>
    </source>
</evidence>
<feature type="compositionally biased region" description="Basic and acidic residues" evidence="13">
    <location>
        <begin position="157"/>
        <end position="188"/>
    </location>
</feature>
<dbReference type="SUPFAM" id="SSF55681">
    <property type="entry name" value="Class II aaRS and biotin synthetases"/>
    <property type="match status" value="1"/>
</dbReference>
<dbReference type="PANTHER" id="PTHR43450:SF2">
    <property type="entry name" value="ASPARTATE--TRNA LIGASE"/>
    <property type="match status" value="1"/>
</dbReference>
<dbReference type="Gene3D" id="2.40.50.140">
    <property type="entry name" value="Nucleic acid-binding proteins"/>
    <property type="match status" value="1"/>
</dbReference>
<dbReference type="GO" id="GO:0005829">
    <property type="term" value="C:cytosol"/>
    <property type="evidence" value="ECO:0007669"/>
    <property type="project" value="TreeGrafter"/>
</dbReference>
<evidence type="ECO:0000256" key="8">
    <source>
        <dbReference type="ARBA" id="ARBA00022840"/>
    </source>
</evidence>
<dbReference type="PANTHER" id="PTHR43450">
    <property type="entry name" value="ASPARTYL-TRNA SYNTHETASE"/>
    <property type="match status" value="1"/>
</dbReference>
<dbReference type="Pfam" id="PF00152">
    <property type="entry name" value="tRNA-synt_2"/>
    <property type="match status" value="1"/>
</dbReference>
<dbReference type="SUPFAM" id="SSF50249">
    <property type="entry name" value="Nucleic acid-binding proteins"/>
    <property type="match status" value="1"/>
</dbReference>
<dbReference type="InterPro" id="IPR045864">
    <property type="entry name" value="aa-tRNA-synth_II/BPL/LPL"/>
</dbReference>
<name>A0A1D2JIZ9_PARBR</name>
<dbReference type="PRINTS" id="PR01042">
    <property type="entry name" value="TRNASYNTHASP"/>
</dbReference>
<dbReference type="EMBL" id="LZYO01000071">
    <property type="protein sequence ID" value="ODH38408.1"/>
    <property type="molecule type" value="Genomic_DNA"/>
</dbReference>
<evidence type="ECO:0000256" key="3">
    <source>
        <dbReference type="ARBA" id="ARBA00012841"/>
    </source>
</evidence>
<feature type="region of interest" description="Disordered" evidence="13">
    <location>
        <begin position="72"/>
        <end position="91"/>
    </location>
</feature>
<evidence type="ECO:0000256" key="10">
    <source>
        <dbReference type="ARBA" id="ARBA00023146"/>
    </source>
</evidence>
<dbReference type="Gene3D" id="3.30.930.10">
    <property type="entry name" value="Bira Bifunctional Protein, Domain 2"/>
    <property type="match status" value="1"/>
</dbReference>
<evidence type="ECO:0000256" key="5">
    <source>
        <dbReference type="ARBA" id="ARBA00022490"/>
    </source>
</evidence>
<evidence type="ECO:0000256" key="4">
    <source>
        <dbReference type="ARBA" id="ARBA00018853"/>
    </source>
</evidence>
<dbReference type="EC" id="6.1.1.12" evidence="3"/>
<evidence type="ECO:0000259" key="14">
    <source>
        <dbReference type="PROSITE" id="PS50862"/>
    </source>
</evidence>
<comment type="similarity">
    <text evidence="2">Belongs to the class-II aminoacyl-tRNA synthetase family. Type 2 subfamily.</text>
</comment>
<keyword evidence="6 15" id="KW-0436">Ligase</keyword>
<feature type="domain" description="Aminoacyl-transfer RNA synthetases class-II family profile" evidence="14">
    <location>
        <begin position="365"/>
        <end position="683"/>
    </location>
</feature>
<dbReference type="NCBIfam" id="TIGR00458">
    <property type="entry name" value="aspS_nondisc"/>
    <property type="match status" value="1"/>
</dbReference>
<evidence type="ECO:0000256" key="13">
    <source>
        <dbReference type="SAM" id="MobiDB-lite"/>
    </source>
</evidence>
<dbReference type="VEuPathDB" id="FungiDB:PADG_07732"/>
<dbReference type="InterPro" id="IPR024320">
    <property type="entry name" value="LPG_synthase_C"/>
</dbReference>
<dbReference type="GO" id="GO:0004815">
    <property type="term" value="F:aspartate-tRNA ligase activity"/>
    <property type="evidence" value="ECO:0007669"/>
    <property type="project" value="UniProtKB-EC"/>
</dbReference>
<keyword evidence="7" id="KW-0547">Nucleotide-binding</keyword>
<dbReference type="NCBIfam" id="NF003483">
    <property type="entry name" value="PRK05159.1"/>
    <property type="match status" value="1"/>
</dbReference>
<dbReference type="Pfam" id="PF09924">
    <property type="entry name" value="LPG_synthase_C"/>
    <property type="match status" value="1"/>
</dbReference>
<dbReference type="InterPro" id="IPR002312">
    <property type="entry name" value="Asp/Asn-tRNA-synth_IIb"/>
</dbReference>
<comment type="caution">
    <text evidence="15">The sequence shown here is derived from an EMBL/GenBank/DDBJ whole genome shotgun (WGS) entry which is preliminary data.</text>
</comment>
<keyword evidence="9" id="KW-0648">Protein biosynthesis</keyword>
<evidence type="ECO:0000256" key="6">
    <source>
        <dbReference type="ARBA" id="ARBA00022598"/>
    </source>
</evidence>
<dbReference type="CDD" id="cd00776">
    <property type="entry name" value="AsxRS_core"/>
    <property type="match status" value="1"/>
</dbReference>